<dbReference type="SMART" id="SM00839">
    <property type="entry name" value="ELFV_dehydrog"/>
    <property type="match status" value="1"/>
</dbReference>
<evidence type="ECO:0000313" key="4">
    <source>
        <dbReference type="EMBL" id="KAE9388879.1"/>
    </source>
</evidence>
<keyword evidence="2" id="KW-0520">NAD</keyword>
<accession>A0A6A4GSV5</accession>
<evidence type="ECO:0000256" key="2">
    <source>
        <dbReference type="ARBA" id="ARBA00023027"/>
    </source>
</evidence>
<dbReference type="PANTHER" id="PTHR11606">
    <property type="entry name" value="GLUTAMATE DEHYDROGENASE"/>
    <property type="match status" value="1"/>
</dbReference>
<dbReference type="AlphaFoldDB" id="A0A6A4GSV5"/>
<name>A0A6A4GSV5_9AGAR</name>
<organism evidence="4 5">
    <name type="scientific">Gymnopus androsaceus JB14</name>
    <dbReference type="NCBI Taxonomy" id="1447944"/>
    <lineage>
        <taxon>Eukaryota</taxon>
        <taxon>Fungi</taxon>
        <taxon>Dikarya</taxon>
        <taxon>Basidiomycota</taxon>
        <taxon>Agaricomycotina</taxon>
        <taxon>Agaricomycetes</taxon>
        <taxon>Agaricomycetidae</taxon>
        <taxon>Agaricales</taxon>
        <taxon>Marasmiineae</taxon>
        <taxon>Omphalotaceae</taxon>
        <taxon>Gymnopus</taxon>
    </lineage>
</organism>
<dbReference type="OrthoDB" id="2745898at2759"/>
<dbReference type="InterPro" id="IPR006096">
    <property type="entry name" value="Glu/Leu/Phe/Val/Trp_DH_C"/>
</dbReference>
<keyword evidence="5" id="KW-1185">Reference proteome</keyword>
<dbReference type="Pfam" id="PF00208">
    <property type="entry name" value="ELFV_dehydrog"/>
    <property type="match status" value="1"/>
</dbReference>
<evidence type="ECO:0000259" key="3">
    <source>
        <dbReference type="SMART" id="SM00839"/>
    </source>
</evidence>
<evidence type="ECO:0000313" key="5">
    <source>
        <dbReference type="Proteomes" id="UP000799118"/>
    </source>
</evidence>
<keyword evidence="1" id="KW-0560">Oxidoreductase</keyword>
<proteinExistence type="predicted"/>
<dbReference type="EMBL" id="ML769722">
    <property type="protein sequence ID" value="KAE9388879.1"/>
    <property type="molecule type" value="Genomic_DNA"/>
</dbReference>
<dbReference type="PANTHER" id="PTHR11606:SF24">
    <property type="entry name" value="NAD-SPECIFIC GLUTAMATE DEHYDROGENASE"/>
    <property type="match status" value="1"/>
</dbReference>
<dbReference type="GO" id="GO:0005739">
    <property type="term" value="C:mitochondrion"/>
    <property type="evidence" value="ECO:0007669"/>
    <property type="project" value="TreeGrafter"/>
</dbReference>
<dbReference type="GO" id="GO:0006538">
    <property type="term" value="P:L-glutamate catabolic process"/>
    <property type="evidence" value="ECO:0007669"/>
    <property type="project" value="TreeGrafter"/>
</dbReference>
<dbReference type="SUPFAM" id="SSF51735">
    <property type="entry name" value="NAD(P)-binding Rossmann-fold domains"/>
    <property type="match status" value="1"/>
</dbReference>
<dbReference type="GO" id="GO:0004352">
    <property type="term" value="F:glutamate dehydrogenase (NAD+) activity"/>
    <property type="evidence" value="ECO:0007669"/>
    <property type="project" value="TreeGrafter"/>
</dbReference>
<dbReference type="InterPro" id="IPR036291">
    <property type="entry name" value="NAD(P)-bd_dom_sf"/>
</dbReference>
<evidence type="ECO:0000256" key="1">
    <source>
        <dbReference type="ARBA" id="ARBA00023002"/>
    </source>
</evidence>
<reference evidence="4" key="1">
    <citation type="journal article" date="2019" name="Environ. Microbiol.">
        <title>Fungal ecological strategies reflected in gene transcription - a case study of two litter decomposers.</title>
        <authorList>
            <person name="Barbi F."/>
            <person name="Kohler A."/>
            <person name="Barry K."/>
            <person name="Baskaran P."/>
            <person name="Daum C."/>
            <person name="Fauchery L."/>
            <person name="Ihrmark K."/>
            <person name="Kuo A."/>
            <person name="LaButti K."/>
            <person name="Lipzen A."/>
            <person name="Morin E."/>
            <person name="Grigoriev I.V."/>
            <person name="Henrissat B."/>
            <person name="Lindahl B."/>
            <person name="Martin F."/>
        </authorList>
    </citation>
    <scope>NUCLEOTIDE SEQUENCE</scope>
    <source>
        <strain evidence="4">JB14</strain>
    </source>
</reference>
<feature type="domain" description="Glutamate/phenylalanine/leucine/valine/L-tryptophan dehydrogenase C-terminal" evidence="3">
    <location>
        <begin position="84"/>
        <end position="266"/>
    </location>
</feature>
<gene>
    <name evidence="4" type="ORF">BT96DRAFT_1025276</name>
</gene>
<protein>
    <recommendedName>
        <fullName evidence="3">Glutamate/phenylalanine/leucine/valine/L-tryptophan dehydrogenase C-terminal domain-containing protein</fullName>
    </recommendedName>
</protein>
<dbReference type="Proteomes" id="UP000799118">
    <property type="component" value="Unassembled WGS sequence"/>
</dbReference>
<dbReference type="Gene3D" id="3.40.50.720">
    <property type="entry name" value="NAD(P)-binding Rossmann-like Domain"/>
    <property type="match status" value="1"/>
</dbReference>
<sequence>MAVGFSTAQRAHRMYPPPIKILSPTVLLLKRLGPWVVPSQRPIFEKLELDGHALSLKNKSERLIAIFDKTPHLALGVQLLKYEGFYDWITEGVIQRLSKVDTIERGPDGDLGSNDILLKTVAIIDGSGVLADPAGLNLEELVRLTKLRLTVVHFDRTRFGYLVKIEEQDVKLPVVCDHSTGSHQHLEYGCALRQRGKTHSKYIVEGANLFLNKRCPGGVTSYSLEVLADGKPSEFYQSYVKDIQEKIIENTAAEFQCLWKEHTRLQGAKPHTTISDELSSTLNNLQAELESSHLFEDVPSRNGVMRRAIPKMLVEKLGWRRC</sequence>